<reference evidence="2 3" key="1">
    <citation type="journal article" date="2014" name="Arch. Virol.">
        <title>Complete genome sequence of Tunisvirus, a new member of the proposed family Marseilleviridae.</title>
        <authorList>
            <person name="Aherfi S."/>
            <person name="Boughalmi M."/>
            <person name="Pagnier I."/>
            <person name="Fournous G."/>
            <person name="La Scola B."/>
            <person name="Raoult D."/>
            <person name="Colson P."/>
        </authorList>
    </citation>
    <scope>NUCLEOTIDE SEQUENCE [LARGE SCALE GENOMIC DNA]</scope>
    <source>
        <strain evidence="2 3">U484</strain>
    </source>
</reference>
<protein>
    <recommendedName>
        <fullName evidence="1">Bacteriophage T5 Orf172 DNA-binding domain-containing protein</fullName>
    </recommendedName>
</protein>
<dbReference type="Proteomes" id="UP000232615">
    <property type="component" value="Segment"/>
</dbReference>
<organism evidence="2 3">
    <name type="scientific">Tunisvirus fontaine2</name>
    <dbReference type="NCBI Taxonomy" id="1421067"/>
    <lineage>
        <taxon>Viruses</taxon>
        <taxon>Varidnaviria</taxon>
        <taxon>Bamfordvirae</taxon>
        <taxon>Nucleocytoviricota</taxon>
        <taxon>Megaviricetes</taxon>
        <taxon>Pimascovirales</taxon>
        <taxon>Pimascovirales incertae sedis</taxon>
        <taxon>Marseilleviridae</taxon>
        <taxon>Losannavirus</taxon>
        <taxon>Losannavirus tunisense</taxon>
    </lineage>
</organism>
<gene>
    <name evidence="2" type="ORF">TNS_ORF364</name>
</gene>
<evidence type="ECO:0000313" key="3">
    <source>
        <dbReference type="Proteomes" id="UP000232615"/>
    </source>
</evidence>
<feature type="domain" description="Bacteriophage T5 Orf172 DNA-binding" evidence="1">
    <location>
        <begin position="5"/>
        <end position="89"/>
    </location>
</feature>
<evidence type="ECO:0000313" key="2">
    <source>
        <dbReference type="EMBL" id="AHC55082.1"/>
    </source>
</evidence>
<sequence>MNKNGHVYIVSNKLYPENVFKLGMSKNIEQRLRSYGKDRKVHRLTEVPDCVSTEKKLLSVFSESFELFRGKETFKGNLDKMLKIFDRVCSPPKKERQWKKYLPNDRHTWMGKNTDEIPTLENYTRRRIAHVDLRDFPFHLEQHIKGNEKVVVIADTCDNLKIHRIGDLCFLKSDTLGMVARSVNPALGIIIDLGYIDVHFVVLEKNLPGDWILCIAEIWEQSIVFRSKRIPADKGDFLTPSLGGGGFWRDVECFGSDTGMDEELREKMENAHLGHHPKTLSSVRRYLVNDLFECYSIWSFTDSFSMELFTRNRSKKEFVCLPREPLSSIKRALCVREILSWISRTSSPSKRFSYGMKLFGVDIEILPETDEQLSSYTKWERYFSEDEDSDFEDGKIPNFIISECVYACFSWREELDWKTDRKEVIVFPVTFCDEPNPWSLEKTKKASDIHDINHKFPGYTWSESCETVILIDIIIHCKDGPIYIILFDSRKDGAGTKKYRLPPVKNIAKAVYFVDVAKMSFEYLSSVFQAKP</sequence>
<dbReference type="Pfam" id="PF10544">
    <property type="entry name" value="T5orf172"/>
    <property type="match status" value="1"/>
</dbReference>
<name>V9SH33_9VIRU</name>
<proteinExistence type="predicted"/>
<dbReference type="InterPro" id="IPR018306">
    <property type="entry name" value="Phage_T5_Orf172_DNA-bd"/>
</dbReference>
<evidence type="ECO:0000259" key="1">
    <source>
        <dbReference type="Pfam" id="PF10544"/>
    </source>
</evidence>
<accession>V9SH33</accession>
<dbReference type="EMBL" id="KF483846">
    <property type="protein sequence ID" value="AHC55082.1"/>
    <property type="molecule type" value="Genomic_DNA"/>
</dbReference>
<keyword evidence="3" id="KW-1185">Reference proteome</keyword>